<accession>A0AAP0G268</accession>
<name>A0AAP0G268_9ASPA</name>
<dbReference type="EMBL" id="JBBWWQ010000012">
    <property type="protein sequence ID" value="KAK8934220.1"/>
    <property type="molecule type" value="Genomic_DNA"/>
</dbReference>
<evidence type="ECO:0000313" key="7">
    <source>
        <dbReference type="EMBL" id="KAK8934220.1"/>
    </source>
</evidence>
<dbReference type="Proteomes" id="UP001418222">
    <property type="component" value="Unassembled WGS sequence"/>
</dbReference>
<feature type="region of interest" description="Disordered" evidence="5">
    <location>
        <begin position="453"/>
        <end position="486"/>
    </location>
</feature>
<feature type="domain" description="NPH3" evidence="6">
    <location>
        <begin position="196"/>
        <end position="448"/>
    </location>
</feature>
<dbReference type="AlphaFoldDB" id="A0AAP0G268"/>
<feature type="compositionally biased region" description="Low complexity" evidence="5">
    <location>
        <begin position="454"/>
        <end position="475"/>
    </location>
</feature>
<proteinExistence type="inferred from homology"/>
<evidence type="ECO:0000313" key="8">
    <source>
        <dbReference type="Proteomes" id="UP001418222"/>
    </source>
</evidence>
<gene>
    <name evidence="7" type="ORF">KSP39_PZI014872</name>
</gene>
<reference evidence="7 8" key="1">
    <citation type="journal article" date="2022" name="Nat. Plants">
        <title>Genomes of leafy and leafless Platanthera orchids illuminate the evolution of mycoheterotrophy.</title>
        <authorList>
            <person name="Li M.H."/>
            <person name="Liu K.W."/>
            <person name="Li Z."/>
            <person name="Lu H.C."/>
            <person name="Ye Q.L."/>
            <person name="Zhang D."/>
            <person name="Wang J.Y."/>
            <person name="Li Y.F."/>
            <person name="Zhong Z.M."/>
            <person name="Liu X."/>
            <person name="Yu X."/>
            <person name="Liu D.K."/>
            <person name="Tu X.D."/>
            <person name="Liu B."/>
            <person name="Hao Y."/>
            <person name="Liao X.Y."/>
            <person name="Jiang Y.T."/>
            <person name="Sun W.H."/>
            <person name="Chen J."/>
            <person name="Chen Y.Q."/>
            <person name="Ai Y."/>
            <person name="Zhai J.W."/>
            <person name="Wu S.S."/>
            <person name="Zhou Z."/>
            <person name="Hsiao Y.Y."/>
            <person name="Wu W.L."/>
            <person name="Chen Y.Y."/>
            <person name="Lin Y.F."/>
            <person name="Hsu J.L."/>
            <person name="Li C.Y."/>
            <person name="Wang Z.W."/>
            <person name="Zhao X."/>
            <person name="Zhong W.Y."/>
            <person name="Ma X.K."/>
            <person name="Ma L."/>
            <person name="Huang J."/>
            <person name="Chen G.Z."/>
            <person name="Huang M.Z."/>
            <person name="Huang L."/>
            <person name="Peng D.H."/>
            <person name="Luo Y.B."/>
            <person name="Zou S.Q."/>
            <person name="Chen S.P."/>
            <person name="Lan S."/>
            <person name="Tsai W.C."/>
            <person name="Van de Peer Y."/>
            <person name="Liu Z.J."/>
        </authorList>
    </citation>
    <scope>NUCLEOTIDE SEQUENCE [LARGE SCALE GENOMIC DNA]</scope>
    <source>
        <strain evidence="7">Lor287</strain>
    </source>
</reference>
<dbReference type="InterPro" id="IPR043454">
    <property type="entry name" value="NPH3/RPT2-like"/>
</dbReference>
<keyword evidence="4" id="KW-0175">Coiled coil</keyword>
<feature type="coiled-coil region" evidence="4">
    <location>
        <begin position="488"/>
        <end position="515"/>
    </location>
</feature>
<comment type="pathway">
    <text evidence="1">Protein modification; protein ubiquitination.</text>
</comment>
<dbReference type="PANTHER" id="PTHR32370">
    <property type="entry name" value="OS12G0117600 PROTEIN"/>
    <property type="match status" value="1"/>
</dbReference>
<evidence type="ECO:0000259" key="6">
    <source>
        <dbReference type="PROSITE" id="PS51649"/>
    </source>
</evidence>
<evidence type="ECO:0000256" key="2">
    <source>
        <dbReference type="ARBA" id="ARBA00022786"/>
    </source>
</evidence>
<organism evidence="7 8">
    <name type="scientific">Platanthera zijinensis</name>
    <dbReference type="NCBI Taxonomy" id="2320716"/>
    <lineage>
        <taxon>Eukaryota</taxon>
        <taxon>Viridiplantae</taxon>
        <taxon>Streptophyta</taxon>
        <taxon>Embryophyta</taxon>
        <taxon>Tracheophyta</taxon>
        <taxon>Spermatophyta</taxon>
        <taxon>Magnoliopsida</taxon>
        <taxon>Liliopsida</taxon>
        <taxon>Asparagales</taxon>
        <taxon>Orchidaceae</taxon>
        <taxon>Orchidoideae</taxon>
        <taxon>Orchideae</taxon>
        <taxon>Orchidinae</taxon>
        <taxon>Platanthera</taxon>
    </lineage>
</organism>
<evidence type="ECO:0000256" key="4">
    <source>
        <dbReference type="SAM" id="Coils"/>
    </source>
</evidence>
<dbReference type="InterPro" id="IPR011333">
    <property type="entry name" value="SKP1/BTB/POZ_sf"/>
</dbReference>
<dbReference type="PROSITE" id="PS51649">
    <property type="entry name" value="NPH3"/>
    <property type="match status" value="1"/>
</dbReference>
<evidence type="ECO:0000256" key="5">
    <source>
        <dbReference type="SAM" id="MobiDB-lite"/>
    </source>
</evidence>
<sequence>MKELFDLKIQINGHHTFFLNKRIICCYSGKLRKMAKHGKGRTHGKGSIIRIIDFPGGGEAFELASRFCYNHGRILMSPSNICLLHSAAFFLEMTEEIALCNLFTQAEAFLDGIFDWTWDEILLSLRSCEPFFDAVNSSGLLQKLIACLLAKISANSDIPLSASPPLQLSPSCSSSTDNSSFRCLSIKTPEIMKRREWWFEDLTILAPGIIEKMMKELGSYGSDNKNLIITRFLLHYLRSAKPRNHNGGYGGIADTAIHGVAITGRNLFSCRGLLWVLRMVSRLGIEKESREKLEWLIGSMLDAATLDDLLVSGREQGGAYDVNLVMRLVRVFVSEEDGEISLQRMKKVGKLVDKYLREISPDHSLKISKFLAMAESLPDSARDCYDGVYRALDIYLESHPNLPFEERTRLCRCLNYEKLTLEACKDLAKNPRIPPGVAVQALFSQQSKIQIRTSAADAAEPESSSSYMSSWGAASNHHSPEGSSSFNLQKMQTRMIELEKVCKEMRGQMSKMARERYVSSPTYYYGSRGLPKLC</sequence>
<dbReference type="Pfam" id="PF03000">
    <property type="entry name" value="NPH3"/>
    <property type="match status" value="1"/>
</dbReference>
<dbReference type="InterPro" id="IPR000210">
    <property type="entry name" value="BTB/POZ_dom"/>
</dbReference>
<dbReference type="InterPro" id="IPR027356">
    <property type="entry name" value="NPH3_dom"/>
</dbReference>
<dbReference type="SMART" id="SM00225">
    <property type="entry name" value="BTB"/>
    <property type="match status" value="1"/>
</dbReference>
<keyword evidence="2" id="KW-0833">Ubl conjugation pathway</keyword>
<protein>
    <submittedName>
        <fullName evidence="7">BTB/POZ domain-containing protein</fullName>
    </submittedName>
</protein>
<evidence type="ECO:0000256" key="3">
    <source>
        <dbReference type="PROSITE-ProRule" id="PRU00982"/>
    </source>
</evidence>
<dbReference type="Gene3D" id="3.30.710.10">
    <property type="entry name" value="Potassium Channel Kv1.1, Chain A"/>
    <property type="match status" value="1"/>
</dbReference>
<comment type="caution">
    <text evidence="7">The sequence shown here is derived from an EMBL/GenBank/DDBJ whole genome shotgun (WGS) entry which is preliminary data.</text>
</comment>
<evidence type="ECO:0000256" key="1">
    <source>
        <dbReference type="ARBA" id="ARBA00004906"/>
    </source>
</evidence>
<comment type="similarity">
    <text evidence="3">Belongs to the NPH3 family.</text>
</comment>
<dbReference type="SUPFAM" id="SSF54695">
    <property type="entry name" value="POZ domain"/>
    <property type="match status" value="1"/>
</dbReference>
<keyword evidence="8" id="KW-1185">Reference proteome</keyword>